<dbReference type="Proteomes" id="UP000677616">
    <property type="component" value="Chromosome"/>
</dbReference>
<keyword evidence="2" id="KW-1185">Reference proteome</keyword>
<evidence type="ECO:0000313" key="2">
    <source>
        <dbReference type="Proteomes" id="UP000677616"/>
    </source>
</evidence>
<evidence type="ECO:0000313" key="1">
    <source>
        <dbReference type="EMBL" id="QUE55213.1"/>
    </source>
</evidence>
<gene>
    <name evidence="1" type="ORF">INT76_04890</name>
</gene>
<accession>A0ABX7YN09</accession>
<dbReference type="RefSeq" id="WP_212572771.1">
    <property type="nucleotide sequence ID" value="NZ_CP073084.1"/>
</dbReference>
<sequence length="162" mass="19337">MYAIFNGKKFDVTYEGNNIYTLISNVQYDGFAQYINILGQVAENTYIKEVEDVELDFLYELSYELKYQGRWFHLFTALNSRTIFEDYYEIILSFLDAEEKKLAEELEFERTDKFYYTKRIYRKDIEAIKVIETPQGIFSSQGKKERILEGQEIDDYFASITD</sequence>
<protein>
    <submittedName>
        <fullName evidence="1">Uncharacterized protein</fullName>
    </submittedName>
</protein>
<organism evidence="1 2">
    <name type="scientific">Streptococcus oriscaviae</name>
    <dbReference type="NCBI Taxonomy" id="2781599"/>
    <lineage>
        <taxon>Bacteria</taxon>
        <taxon>Bacillati</taxon>
        <taxon>Bacillota</taxon>
        <taxon>Bacilli</taxon>
        <taxon>Lactobacillales</taxon>
        <taxon>Streptococcaceae</taxon>
        <taxon>Streptococcus</taxon>
    </lineage>
</organism>
<name>A0ABX7YN09_9STRE</name>
<dbReference type="EMBL" id="CP073084">
    <property type="protein sequence ID" value="QUE55213.1"/>
    <property type="molecule type" value="Genomic_DNA"/>
</dbReference>
<reference evidence="1 2" key="1">
    <citation type="submission" date="2021-04" db="EMBL/GenBank/DDBJ databases">
        <title>Complete genome sequence of a novel Streptococcus species.</title>
        <authorList>
            <person name="Teng J.L.L."/>
        </authorList>
    </citation>
    <scope>NUCLEOTIDE SEQUENCE [LARGE SCALE GENOMIC DNA]</scope>
    <source>
        <strain evidence="1 2">HKU75</strain>
    </source>
</reference>
<proteinExistence type="predicted"/>